<dbReference type="Pfam" id="PF17657">
    <property type="entry name" value="DNA_pol3_finger"/>
    <property type="match status" value="1"/>
</dbReference>
<sequence>MIHDLASVPHEDAATYAMIRRADTVGVFQIESRAQMTMLPRLKPKTFYDLVIEVAIVRPGPIQGDMVHPYLRRREGRETVDYPTEELKAVLGKTLGVPLFQEQAMQVAITCAGFSPAEADQLRRSMATFKNFGTVSAFRDKLIEGMVARGYEQAFAERTFRQLEGFGSYGFPESHAASFALIAYASSWMKCHHPDVFCAALLNAQPMGFYAPAQIVRDAREHGVEVRPVDVNASRWDTTLEPPSDPRGGRHAVRLGLRMAKAWPTPRRRGWWRRDALAATWATPGRQGRTTPTSPPRRSGQRLPVRRQEPEKKTGLPKRPSPASRTSGAAPAFPSPHWKSSPLPMPSCRPWASPGATRSGRSSR</sequence>
<dbReference type="InterPro" id="IPR040982">
    <property type="entry name" value="DNA_pol3_finger"/>
</dbReference>
<organism evidence="3 4">
    <name type="scientific">Methylobrevis pamukkalensis</name>
    <dbReference type="NCBI Taxonomy" id="1439726"/>
    <lineage>
        <taxon>Bacteria</taxon>
        <taxon>Pseudomonadati</taxon>
        <taxon>Pseudomonadota</taxon>
        <taxon>Alphaproteobacteria</taxon>
        <taxon>Hyphomicrobiales</taxon>
        <taxon>Pleomorphomonadaceae</taxon>
        <taxon>Methylobrevis</taxon>
    </lineage>
</organism>
<evidence type="ECO:0000313" key="3">
    <source>
        <dbReference type="EMBL" id="ODN71756.1"/>
    </source>
</evidence>
<dbReference type="EMBL" id="MCRJ01000014">
    <property type="protein sequence ID" value="ODN71756.1"/>
    <property type="molecule type" value="Genomic_DNA"/>
</dbReference>
<evidence type="ECO:0000259" key="2">
    <source>
        <dbReference type="Pfam" id="PF17657"/>
    </source>
</evidence>
<dbReference type="GO" id="GO:0003887">
    <property type="term" value="F:DNA-directed DNA polymerase activity"/>
    <property type="evidence" value="ECO:0007669"/>
    <property type="project" value="UniProtKB-EC"/>
</dbReference>
<evidence type="ECO:0000313" key="4">
    <source>
        <dbReference type="Proteomes" id="UP000094622"/>
    </source>
</evidence>
<dbReference type="GO" id="GO:0008408">
    <property type="term" value="F:3'-5' exonuclease activity"/>
    <property type="evidence" value="ECO:0007669"/>
    <property type="project" value="InterPro"/>
</dbReference>
<keyword evidence="4" id="KW-1185">Reference proteome</keyword>
<name>A0A1E3H7K9_9HYPH</name>
<dbReference type="PANTHER" id="PTHR32294">
    <property type="entry name" value="DNA POLYMERASE III SUBUNIT ALPHA"/>
    <property type="match status" value="1"/>
</dbReference>
<proteinExistence type="predicted"/>
<dbReference type="EC" id="2.7.7.7" evidence="3"/>
<keyword evidence="3" id="KW-0808">Transferase</keyword>
<dbReference type="GO" id="GO:0006260">
    <property type="term" value="P:DNA replication"/>
    <property type="evidence" value="ECO:0007669"/>
    <property type="project" value="InterPro"/>
</dbReference>
<dbReference type="PANTHER" id="PTHR32294:SF4">
    <property type="entry name" value="ERROR-PRONE DNA POLYMERASE"/>
    <property type="match status" value="1"/>
</dbReference>
<dbReference type="PATRIC" id="fig|1439726.3.peg.940"/>
<gene>
    <name evidence="3" type="primary">dnaE2_2</name>
    <name evidence="3" type="ORF">A6302_00899</name>
</gene>
<dbReference type="InterPro" id="IPR004805">
    <property type="entry name" value="DnaE2/DnaE/PolC"/>
</dbReference>
<accession>A0A1E3H7K9</accession>
<protein>
    <submittedName>
        <fullName evidence="3">Error-prone DNA polymerase</fullName>
        <ecNumber evidence="3">2.7.7.7</ecNumber>
    </submittedName>
</protein>
<reference evidence="3 4" key="1">
    <citation type="submission" date="2016-07" db="EMBL/GenBank/DDBJ databases">
        <title>Draft Genome Sequence of Methylobrevis pamukkalensis PK2.</title>
        <authorList>
            <person name="Vasilenko O.V."/>
            <person name="Doronina N.V."/>
            <person name="Shmareva M.N."/>
            <person name="Tarlachkov S.V."/>
            <person name="Mustakhimov I."/>
            <person name="Trotsenko Y.A."/>
        </authorList>
    </citation>
    <scope>NUCLEOTIDE SEQUENCE [LARGE SCALE GENOMIC DNA]</scope>
    <source>
        <strain evidence="3 4">PK2</strain>
    </source>
</reference>
<dbReference type="AlphaFoldDB" id="A0A1E3H7K9"/>
<dbReference type="Proteomes" id="UP000094622">
    <property type="component" value="Unassembled WGS sequence"/>
</dbReference>
<comment type="caution">
    <text evidence="3">The sequence shown here is derived from an EMBL/GenBank/DDBJ whole genome shotgun (WGS) entry which is preliminary data.</text>
</comment>
<evidence type="ECO:0000256" key="1">
    <source>
        <dbReference type="SAM" id="MobiDB-lite"/>
    </source>
</evidence>
<keyword evidence="3" id="KW-0548">Nucleotidyltransferase</keyword>
<feature type="region of interest" description="Disordered" evidence="1">
    <location>
        <begin position="279"/>
        <end position="364"/>
    </location>
</feature>
<feature type="domain" description="DNA polymerase III alpha subunit finger" evidence="2">
    <location>
        <begin position="4"/>
        <end position="149"/>
    </location>
</feature>